<dbReference type="EMBL" id="JAAVTK010000011">
    <property type="protein sequence ID" value="NKI90881.1"/>
    <property type="molecule type" value="Genomic_DNA"/>
</dbReference>
<dbReference type="PANTHER" id="PTHR42852">
    <property type="entry name" value="THIOL:DISULFIDE INTERCHANGE PROTEIN DSBE"/>
    <property type="match status" value="1"/>
</dbReference>
<dbReference type="InterPro" id="IPR000866">
    <property type="entry name" value="AhpC/TSA"/>
</dbReference>
<dbReference type="CDD" id="cd02966">
    <property type="entry name" value="TlpA_like_family"/>
    <property type="match status" value="1"/>
</dbReference>
<sequence length="446" mass="48664">MNYSPCFTRLCACCLLLFLGLSTAARAQALMPFTVSGTIGSLSAPATLYLLREGRVEDKALLDHGTFELTGTMSAPEPVMLILARSGRLADTFAARVPERTFLFLETGPITVTSPDSLHHAKITGSGLTVEYERLQALLRPLRHDEQQRQQTAYIRAHPNSYVSLDALQQLGGGVPSVAQIAPLYNGLTAAVRNSRAGRDYGTLLEVIKAATTAAPAGDTTAVQQAIDTYWSAQATRHQQERHQYLRAFIKAHPTAPASLEAVQEIGGPNPEYAQVAPLFNSLAPALQTSPAGQAYTELLQQMKAVGTAQQAPDFTQYTPLGQSVSLATYRGKYVLVDFWASWCGPCRAENPHLLAAYQGYHSKGFEIVSISLDEQKNRAKWLKAIQDDKLPWTQVSDLRGFENEAAKRYGVRAIPQNFLIDPTGKIVAANLRGEELQAKLAQLLK</sequence>
<dbReference type="GO" id="GO:0016853">
    <property type="term" value="F:isomerase activity"/>
    <property type="evidence" value="ECO:0007669"/>
    <property type="project" value="UniProtKB-KW"/>
</dbReference>
<keyword evidence="2" id="KW-0201">Cytochrome c-type biogenesis</keyword>
<evidence type="ECO:0000256" key="3">
    <source>
        <dbReference type="ARBA" id="ARBA00023157"/>
    </source>
</evidence>
<dbReference type="Gene3D" id="3.40.30.10">
    <property type="entry name" value="Glutaredoxin"/>
    <property type="match status" value="1"/>
</dbReference>
<dbReference type="InterPro" id="IPR013766">
    <property type="entry name" value="Thioredoxin_domain"/>
</dbReference>
<feature type="signal peptide" evidence="5">
    <location>
        <begin position="1"/>
        <end position="27"/>
    </location>
</feature>
<dbReference type="Pfam" id="PF14289">
    <property type="entry name" value="DUF4369"/>
    <property type="match status" value="1"/>
</dbReference>
<dbReference type="Proteomes" id="UP000717634">
    <property type="component" value="Unassembled WGS sequence"/>
</dbReference>
<evidence type="ECO:0000259" key="6">
    <source>
        <dbReference type="PROSITE" id="PS51352"/>
    </source>
</evidence>
<organism evidence="7 8">
    <name type="scientific">Hymenobacter artigasi</name>
    <dbReference type="NCBI Taxonomy" id="2719616"/>
    <lineage>
        <taxon>Bacteria</taxon>
        <taxon>Pseudomonadati</taxon>
        <taxon>Bacteroidota</taxon>
        <taxon>Cytophagia</taxon>
        <taxon>Cytophagales</taxon>
        <taxon>Hymenobacteraceae</taxon>
        <taxon>Hymenobacter</taxon>
    </lineage>
</organism>
<comment type="subcellular location">
    <subcellularLocation>
        <location evidence="1">Cell envelope</location>
    </subcellularLocation>
</comment>
<keyword evidence="5" id="KW-0732">Signal</keyword>
<feature type="domain" description="Thioredoxin" evidence="6">
    <location>
        <begin position="306"/>
        <end position="446"/>
    </location>
</feature>
<evidence type="ECO:0000313" key="7">
    <source>
        <dbReference type="EMBL" id="NKI90881.1"/>
    </source>
</evidence>
<keyword evidence="4" id="KW-0676">Redox-active center</keyword>
<dbReference type="PROSITE" id="PS51352">
    <property type="entry name" value="THIOREDOXIN_2"/>
    <property type="match status" value="1"/>
</dbReference>
<dbReference type="PANTHER" id="PTHR42852:SF6">
    <property type="entry name" value="THIOL:DISULFIDE INTERCHANGE PROTEIN DSBE"/>
    <property type="match status" value="1"/>
</dbReference>
<dbReference type="Pfam" id="PF00578">
    <property type="entry name" value="AhpC-TSA"/>
    <property type="match status" value="1"/>
</dbReference>
<dbReference type="InterPro" id="IPR025380">
    <property type="entry name" value="DUF4369"/>
</dbReference>
<gene>
    <name evidence="7" type="ORF">HBN54_003491</name>
</gene>
<accession>A0ABX1HPG3</accession>
<dbReference type="PROSITE" id="PS00194">
    <property type="entry name" value="THIOREDOXIN_1"/>
    <property type="match status" value="1"/>
</dbReference>
<proteinExistence type="predicted"/>
<evidence type="ECO:0000256" key="2">
    <source>
        <dbReference type="ARBA" id="ARBA00022748"/>
    </source>
</evidence>
<dbReference type="SUPFAM" id="SSF52833">
    <property type="entry name" value="Thioredoxin-like"/>
    <property type="match status" value="1"/>
</dbReference>
<feature type="chain" id="PRO_5046325254" evidence="5">
    <location>
        <begin position="28"/>
        <end position="446"/>
    </location>
</feature>
<dbReference type="InterPro" id="IPR050553">
    <property type="entry name" value="Thioredoxin_ResA/DsbE_sf"/>
</dbReference>
<name>A0ABX1HPG3_9BACT</name>
<evidence type="ECO:0000256" key="1">
    <source>
        <dbReference type="ARBA" id="ARBA00004196"/>
    </source>
</evidence>
<evidence type="ECO:0000256" key="5">
    <source>
        <dbReference type="SAM" id="SignalP"/>
    </source>
</evidence>
<protein>
    <submittedName>
        <fullName evidence="7">Thiol-disulfide isomerase/thioredoxin</fullName>
    </submittedName>
</protein>
<keyword evidence="3" id="KW-1015">Disulfide bond</keyword>
<dbReference type="InterPro" id="IPR036249">
    <property type="entry name" value="Thioredoxin-like_sf"/>
</dbReference>
<keyword evidence="7" id="KW-0413">Isomerase</keyword>
<reference evidence="7 8" key="1">
    <citation type="submission" date="2020-03" db="EMBL/GenBank/DDBJ databases">
        <title>Genomic Encyclopedia of Type Strains, Phase IV (KMG-V): Genome sequencing to study the core and pangenomes of soil and plant-associated prokaryotes.</title>
        <authorList>
            <person name="Whitman W."/>
        </authorList>
    </citation>
    <scope>NUCLEOTIDE SEQUENCE [LARGE SCALE GENOMIC DNA]</scope>
    <source>
        <strain evidence="7 8">1B</strain>
    </source>
</reference>
<evidence type="ECO:0000313" key="8">
    <source>
        <dbReference type="Proteomes" id="UP000717634"/>
    </source>
</evidence>
<comment type="caution">
    <text evidence="7">The sequence shown here is derived from an EMBL/GenBank/DDBJ whole genome shotgun (WGS) entry which is preliminary data.</text>
</comment>
<evidence type="ECO:0000256" key="4">
    <source>
        <dbReference type="ARBA" id="ARBA00023284"/>
    </source>
</evidence>
<dbReference type="InterPro" id="IPR017937">
    <property type="entry name" value="Thioredoxin_CS"/>
</dbReference>
<keyword evidence="8" id="KW-1185">Reference proteome</keyword>